<dbReference type="GeneID" id="109483786"/>
<reference evidence="8" key="1">
    <citation type="submission" date="2025-08" db="UniProtKB">
        <authorList>
            <consortium name="RefSeq"/>
        </authorList>
    </citation>
    <scope>IDENTIFICATION</scope>
    <source>
        <tissue evidence="8">Gonad</tissue>
    </source>
</reference>
<feature type="compositionally biased region" description="Low complexity" evidence="6">
    <location>
        <begin position="142"/>
        <end position="152"/>
    </location>
</feature>
<dbReference type="GO" id="GO:0005730">
    <property type="term" value="C:nucleolus"/>
    <property type="evidence" value="ECO:0007669"/>
    <property type="project" value="UniProtKB-SubCell"/>
</dbReference>
<dbReference type="PANTHER" id="PTHR14577:SF0">
    <property type="entry name" value="NUCLEOLAR PROTEIN 12"/>
    <property type="match status" value="1"/>
</dbReference>
<evidence type="ECO:0000256" key="4">
    <source>
        <dbReference type="ARBA" id="ARBA00023054"/>
    </source>
</evidence>
<feature type="compositionally biased region" description="Basic residues" evidence="6">
    <location>
        <begin position="186"/>
        <end position="196"/>
    </location>
</feature>
<sequence>MSRRALREESKMALKNSRGGGRRGKNKKTKVSLVFDEDARREYLTGFKKRKDARRKKAKEEFDNRMKNELKRIKAKKKQWLEERMVQVPKLPDLDDLETEQKVIEHPGHTVTVTTIADLDLADQGGLSLGTNKIDYAEDTAVKSPVNSSNSDVSEEEKDQEQSPSEQRTGKNPKKWKFKAPVMSGSKKHLKKRPHHKIDARSKAKFKHKKGGKLSKKQRRKSAKGQTRD</sequence>
<dbReference type="InterPro" id="IPR019186">
    <property type="entry name" value="Nucleolar_protein_12"/>
</dbReference>
<feature type="compositionally biased region" description="Basic residues" evidence="6">
    <location>
        <begin position="20"/>
        <end position="29"/>
    </location>
</feature>
<evidence type="ECO:0000256" key="3">
    <source>
        <dbReference type="ARBA" id="ARBA00015520"/>
    </source>
</evidence>
<name>A0A6P5A8A9_BRABE</name>
<keyword evidence="4" id="KW-0175">Coiled coil</keyword>
<evidence type="ECO:0000313" key="8">
    <source>
        <dbReference type="RefSeq" id="XP_019642449.1"/>
    </source>
</evidence>
<dbReference type="PANTHER" id="PTHR14577">
    <property type="entry name" value="NUCLEOLAR PROTEIN 12"/>
    <property type="match status" value="1"/>
</dbReference>
<feature type="compositionally biased region" description="Basic residues" evidence="6">
    <location>
        <begin position="203"/>
        <end position="223"/>
    </location>
</feature>
<feature type="region of interest" description="Disordered" evidence="6">
    <location>
        <begin position="1"/>
        <end position="29"/>
    </location>
</feature>
<dbReference type="OrthoDB" id="551633at2759"/>
<accession>A0A6P5A8A9</accession>
<protein>
    <recommendedName>
        <fullName evidence="3">Nucleolar protein 12</fullName>
    </recommendedName>
</protein>
<dbReference type="GO" id="GO:0019843">
    <property type="term" value="F:rRNA binding"/>
    <property type="evidence" value="ECO:0007669"/>
    <property type="project" value="TreeGrafter"/>
</dbReference>
<feature type="compositionally biased region" description="Basic and acidic residues" evidence="6">
    <location>
        <begin position="1"/>
        <end position="12"/>
    </location>
</feature>
<dbReference type="Pfam" id="PF09805">
    <property type="entry name" value="Nop25"/>
    <property type="match status" value="1"/>
</dbReference>
<dbReference type="Proteomes" id="UP000515135">
    <property type="component" value="Unplaced"/>
</dbReference>
<evidence type="ECO:0000256" key="2">
    <source>
        <dbReference type="ARBA" id="ARBA00007175"/>
    </source>
</evidence>
<gene>
    <name evidence="8" type="primary">LOC109483786</name>
</gene>
<evidence type="ECO:0000256" key="5">
    <source>
        <dbReference type="ARBA" id="ARBA00023242"/>
    </source>
</evidence>
<dbReference type="RefSeq" id="XP_019642449.1">
    <property type="nucleotide sequence ID" value="XM_019786890.1"/>
</dbReference>
<dbReference type="AlphaFoldDB" id="A0A6P5A8A9"/>
<comment type="subcellular location">
    <subcellularLocation>
        <location evidence="1">Nucleus</location>
        <location evidence="1">Nucleolus</location>
    </subcellularLocation>
</comment>
<evidence type="ECO:0000256" key="6">
    <source>
        <dbReference type="SAM" id="MobiDB-lite"/>
    </source>
</evidence>
<evidence type="ECO:0000256" key="1">
    <source>
        <dbReference type="ARBA" id="ARBA00004604"/>
    </source>
</evidence>
<comment type="similarity">
    <text evidence="2">Belongs to the RRP17 family.</text>
</comment>
<keyword evidence="7" id="KW-1185">Reference proteome</keyword>
<organism evidence="7 8">
    <name type="scientific">Branchiostoma belcheri</name>
    <name type="common">Amphioxus</name>
    <dbReference type="NCBI Taxonomy" id="7741"/>
    <lineage>
        <taxon>Eukaryota</taxon>
        <taxon>Metazoa</taxon>
        <taxon>Chordata</taxon>
        <taxon>Cephalochordata</taxon>
        <taxon>Leptocardii</taxon>
        <taxon>Amphioxiformes</taxon>
        <taxon>Branchiostomatidae</taxon>
        <taxon>Branchiostoma</taxon>
    </lineage>
</organism>
<evidence type="ECO:0000313" key="7">
    <source>
        <dbReference type="Proteomes" id="UP000515135"/>
    </source>
</evidence>
<feature type="region of interest" description="Disordered" evidence="6">
    <location>
        <begin position="136"/>
        <end position="229"/>
    </location>
</feature>
<dbReference type="KEGG" id="bbel:109483786"/>
<proteinExistence type="inferred from homology"/>
<keyword evidence="5" id="KW-0539">Nucleus</keyword>